<evidence type="ECO:0000256" key="1">
    <source>
        <dbReference type="SAM" id="Phobius"/>
    </source>
</evidence>
<keyword evidence="1" id="KW-1133">Transmembrane helix</keyword>
<name>A0AAE0LA99_9CHLO</name>
<evidence type="ECO:0000313" key="2">
    <source>
        <dbReference type="EMBL" id="KAK3277667.1"/>
    </source>
</evidence>
<feature type="transmembrane region" description="Helical" evidence="1">
    <location>
        <begin position="52"/>
        <end position="71"/>
    </location>
</feature>
<reference evidence="2 3" key="1">
    <citation type="journal article" date="2015" name="Genome Biol. Evol.">
        <title>Comparative Genomics of a Bacterivorous Green Alga Reveals Evolutionary Causalities and Consequences of Phago-Mixotrophic Mode of Nutrition.</title>
        <authorList>
            <person name="Burns J.A."/>
            <person name="Paasch A."/>
            <person name="Narechania A."/>
            <person name="Kim E."/>
        </authorList>
    </citation>
    <scope>NUCLEOTIDE SEQUENCE [LARGE SCALE GENOMIC DNA]</scope>
    <source>
        <strain evidence="2 3">PLY_AMNH</strain>
    </source>
</reference>
<organism evidence="2 3">
    <name type="scientific">Cymbomonas tetramitiformis</name>
    <dbReference type="NCBI Taxonomy" id="36881"/>
    <lineage>
        <taxon>Eukaryota</taxon>
        <taxon>Viridiplantae</taxon>
        <taxon>Chlorophyta</taxon>
        <taxon>Pyramimonadophyceae</taxon>
        <taxon>Pyramimonadales</taxon>
        <taxon>Pyramimonadaceae</taxon>
        <taxon>Cymbomonas</taxon>
    </lineage>
</organism>
<keyword evidence="3" id="KW-1185">Reference proteome</keyword>
<keyword evidence="1" id="KW-0812">Transmembrane</keyword>
<dbReference type="EMBL" id="LGRX02005986">
    <property type="protein sequence ID" value="KAK3277667.1"/>
    <property type="molecule type" value="Genomic_DNA"/>
</dbReference>
<dbReference type="Proteomes" id="UP001190700">
    <property type="component" value="Unassembled WGS sequence"/>
</dbReference>
<gene>
    <name evidence="2" type="ORF">CYMTET_14343</name>
</gene>
<keyword evidence="1" id="KW-0472">Membrane</keyword>
<sequence length="104" mass="11409">MGVPLLPGQVPTGSGLLGGMEPHPFLIAMEPPFNAAATWKQFYLESVPLGNFLFAFFWTWFIGLSTLLLIVPRAVGTAMSERDFNIWIRLSLCPRGITEPVSSA</sequence>
<dbReference type="AlphaFoldDB" id="A0AAE0LA99"/>
<proteinExistence type="predicted"/>
<comment type="caution">
    <text evidence="2">The sequence shown here is derived from an EMBL/GenBank/DDBJ whole genome shotgun (WGS) entry which is preliminary data.</text>
</comment>
<evidence type="ECO:0000313" key="3">
    <source>
        <dbReference type="Proteomes" id="UP001190700"/>
    </source>
</evidence>
<accession>A0AAE0LA99</accession>
<protein>
    <submittedName>
        <fullName evidence="2">Uncharacterized protein</fullName>
    </submittedName>
</protein>